<feature type="transmembrane region" description="Helical" evidence="2">
    <location>
        <begin position="102"/>
        <end position="122"/>
    </location>
</feature>
<keyword evidence="3" id="KW-0614">Plasmid</keyword>
<keyword evidence="2" id="KW-1133">Transmembrane helix</keyword>
<keyword evidence="2" id="KW-0472">Membrane</keyword>
<feature type="transmembrane region" description="Helical" evidence="2">
    <location>
        <begin position="74"/>
        <end position="96"/>
    </location>
</feature>
<keyword evidence="2" id="KW-0812">Transmembrane</keyword>
<protein>
    <submittedName>
        <fullName evidence="3">Uncharacterized protein</fullName>
    </submittedName>
</protein>
<organism evidence="3">
    <name type="scientific">Streptomyces sp. F11</name>
    <dbReference type="NCBI Taxonomy" id="319318"/>
    <lineage>
        <taxon>Bacteria</taxon>
        <taxon>Bacillati</taxon>
        <taxon>Actinomycetota</taxon>
        <taxon>Actinomycetes</taxon>
        <taxon>Kitasatosporales</taxon>
        <taxon>Streptomycetaceae</taxon>
        <taxon>Streptomyces</taxon>
    </lineage>
</organism>
<dbReference type="AlphaFoldDB" id="V9QGI2"/>
<evidence type="ECO:0000256" key="1">
    <source>
        <dbReference type="SAM" id="MobiDB-lite"/>
    </source>
</evidence>
<dbReference type="RefSeq" id="WP_024067079.1">
    <property type="nucleotide sequence ID" value="NC_023068.1"/>
</dbReference>
<accession>V9QGI2</accession>
<geneLocation type="plasmid" evidence="3">
    <name>pFP12</name>
</geneLocation>
<evidence type="ECO:0000313" key="3">
    <source>
        <dbReference type="EMBL" id="AHC28158.1"/>
    </source>
</evidence>
<gene>
    <name evidence="3" type="ORF">pFP12.15</name>
</gene>
<name>V9QGI2_9ACTN</name>
<sequence length="166" mass="17614">MEHIDRTPGIQLSESEAAAEARRIIENLYKPQPAPEPIPTSYRDTSPNTPPTAAPVAQEGRPPMSQRATDISGVMLAGGVASLPVGGVTALVLWVLGQADTANLAIGAAAPTTLVLAAGFLLRSVGRAKKDMHTEHHHHYSGTVVQRTEVNTQTKGMFSRTHNHNG</sequence>
<feature type="region of interest" description="Disordered" evidence="1">
    <location>
        <begin position="28"/>
        <end position="66"/>
    </location>
</feature>
<reference evidence="3" key="1">
    <citation type="submission" date="2013-09" db="EMBL/GenBank/DDBJ databases">
        <title>Complete nucleotide sequence of Streptomyces linear plasmid pFP12.</title>
        <authorList>
            <person name="Chen Z."/>
            <person name="Fang P."/>
            <person name="Qin Z."/>
        </authorList>
    </citation>
    <scope>NUCLEOTIDE SEQUENCE</scope>
    <source>
        <strain evidence="3">F11</strain>
        <plasmid evidence="3">pFP12</plasmid>
    </source>
</reference>
<evidence type="ECO:0000256" key="2">
    <source>
        <dbReference type="SAM" id="Phobius"/>
    </source>
</evidence>
<dbReference type="EMBL" id="KF652072">
    <property type="protein sequence ID" value="AHC28158.1"/>
    <property type="molecule type" value="Genomic_DNA"/>
</dbReference>
<proteinExistence type="predicted"/>